<dbReference type="SMART" id="SM00271">
    <property type="entry name" value="DnaJ"/>
    <property type="match status" value="1"/>
</dbReference>
<dbReference type="STRING" id="126957.T1J5Y5"/>
<dbReference type="InterPro" id="IPR052094">
    <property type="entry name" value="Pre-mRNA-splicing_ERAD"/>
</dbReference>
<protein>
    <recommendedName>
        <fullName evidence="7">J domain-containing protein</fullName>
    </recommendedName>
</protein>
<sequence length="1320" mass="151487">MAEAIGFDCYNLLGVQKGATADEIQKAWRSRALTAHPDKKGGTDEWMKNLNKAKTILLDPEKRAKYDDEYEPGEDITDIKVALNIGEKLSESFKTRIDDWVNEFPNFTFIDNFDNGKIYNDAFKQIQQVSRDLLKIENDFQCQSEKELSIYEIQYHNHMKQYEKENLNSKLMTAFSEFWQLDKVKVSFSDLLWGLSHDRSNEGDTHFEAGRYTEALSWYIISKKQQVVKDRAYELFRRKSYDDAKLYFIALYKKDPSTESIVMMLTAATLQSGFEDRNLAEAIRTAAVKCNDPLLNILMIRLLYIDQMHNEVVGAALACGRSFPRFEPGEDVLCLFRDSKEFLEKETLQVIRDWLYKYSGNKDGFLKKISDRLYEHGSSLLKQLHDELTTGIDTSQLSLRYQVSLLIFKGYLSEREKKFKESLRAYQDAVILLPTEEVHSSVASLLNINHIKAMIDSLEEQLREIDMPIPVSHQYFDRFKGNANIRAAMKYEKAVLNGKRCNLTAALLYIDLCMSSFDTSMLCSNFMLASAFFLQEMKQFQFVSEQRYNNQVQVQVKGTDRVALSLMYALRNAIRDLCITTLTRARKHEHPITELYFVKLSFILSKLSNDVFRAALNASGQLNRSNGNKPVLEKVDEALPEILTRSLIRLVKVTPFCNIQMCLSTDFLYLDAVGTEFLEVYYNKNTGDNPRSYKYQYELLELAWKCLPFSDGGWKFEQYRQAALISLLKQHPSWNINQVHSLMQWSVLNRDEEGFLDPNRPWLNLPGENFDSIDGVYIDVEGGVFHLLMTPTPQPGVFQSTDKMKHSGLFNMADVLEVLKMGITSSFFTLNQADFDMHSHPFQEMRFLPKHTYNSNFLATQLHADMLLKYLSTGVEVSAKFPFAFRPTAEKLINALPEVLREFVTPTSERNNGSKIGDAHRFWIECGKLTYDESFQDDAEKEFADDMTLAYTCIGRFYRVFLRLRELYKLQAVWKLLNHVYNKLEDAKKSVSIDMSPIESAMSELHSKVRGYTITEKNINDVASNLKEVFHITNDSHLRSLISDCLKYGRSADLAQHIRTFLEKREKEKLSRFGSYCNKLGLNFDNLEVNHEMNDPNGSDCIWVPSAFYRNFPKRVYGGVNMALRLKEHTVDGTKGNPNAFKSSVVRSVDGKAGGKSSNNFRPKSDGGVRNGGNNNKSNNPSKSSKNTSRGMGPSGEAKIHVRMCSSRKKAYDAAKAAGGGMEPIRQYDELAGWHYHPVSQKKIHDVKSGKHTADLRRKGNVTQKSRHYFPNDESKHGQTGGTHFCFNAPNIPGRSRVKTHKELEKLRKLRDMKEELEEN</sequence>
<evidence type="ECO:0000313" key="8">
    <source>
        <dbReference type="EnsemblMetazoa" id="SMAR009046-PA"/>
    </source>
</evidence>
<keyword evidence="5" id="KW-0539">Nucleus</keyword>
<dbReference type="SUPFAM" id="SSF46565">
    <property type="entry name" value="Chaperone J-domain"/>
    <property type="match status" value="1"/>
</dbReference>
<dbReference type="InterPro" id="IPR001623">
    <property type="entry name" value="DnaJ_domain"/>
</dbReference>
<proteinExistence type="predicted"/>
<evidence type="ECO:0000256" key="6">
    <source>
        <dbReference type="SAM" id="MobiDB-lite"/>
    </source>
</evidence>
<dbReference type="GO" id="GO:0000390">
    <property type="term" value="P:spliceosomal complex disassembly"/>
    <property type="evidence" value="ECO:0007669"/>
    <property type="project" value="TreeGrafter"/>
</dbReference>
<dbReference type="GO" id="GO:0005737">
    <property type="term" value="C:cytoplasm"/>
    <property type="evidence" value="ECO:0007669"/>
    <property type="project" value="UniProtKB-SubCell"/>
</dbReference>
<feature type="compositionally biased region" description="Polar residues" evidence="6">
    <location>
        <begin position="1136"/>
        <end position="1146"/>
    </location>
</feature>
<dbReference type="EMBL" id="JH431869">
    <property type="status" value="NOT_ANNOTATED_CDS"/>
    <property type="molecule type" value="Genomic_DNA"/>
</dbReference>
<name>T1J5Y5_STRMM</name>
<dbReference type="Proteomes" id="UP000014500">
    <property type="component" value="Unassembled WGS sequence"/>
</dbReference>
<evidence type="ECO:0000259" key="7">
    <source>
        <dbReference type="PROSITE" id="PS50076"/>
    </source>
</evidence>
<accession>T1J5Y5</accession>
<keyword evidence="9" id="KW-1185">Reference proteome</keyword>
<dbReference type="CDD" id="cd06257">
    <property type="entry name" value="DnaJ"/>
    <property type="match status" value="1"/>
</dbReference>
<keyword evidence="3" id="KW-0963">Cytoplasm</keyword>
<comment type="subcellular location">
    <subcellularLocation>
        <location evidence="2">Cytoplasm</location>
    </subcellularLocation>
    <subcellularLocation>
        <location evidence="1">Nucleus</location>
    </subcellularLocation>
</comment>
<organism evidence="8 9">
    <name type="scientific">Strigamia maritima</name>
    <name type="common">European centipede</name>
    <name type="synonym">Geophilus maritimus</name>
    <dbReference type="NCBI Taxonomy" id="126957"/>
    <lineage>
        <taxon>Eukaryota</taxon>
        <taxon>Metazoa</taxon>
        <taxon>Ecdysozoa</taxon>
        <taxon>Arthropoda</taxon>
        <taxon>Myriapoda</taxon>
        <taxon>Chilopoda</taxon>
        <taxon>Pleurostigmophora</taxon>
        <taxon>Geophilomorpha</taxon>
        <taxon>Linotaeniidae</taxon>
        <taxon>Strigamia</taxon>
    </lineage>
</organism>
<evidence type="ECO:0000256" key="3">
    <source>
        <dbReference type="ARBA" id="ARBA00022490"/>
    </source>
</evidence>
<dbReference type="Pfam" id="PF00226">
    <property type="entry name" value="DnaJ"/>
    <property type="match status" value="1"/>
</dbReference>
<feature type="compositionally biased region" description="Low complexity" evidence="6">
    <location>
        <begin position="1172"/>
        <end position="1187"/>
    </location>
</feature>
<dbReference type="PROSITE" id="PS50076">
    <property type="entry name" value="DNAJ_2"/>
    <property type="match status" value="1"/>
</dbReference>
<dbReference type="eggNOG" id="ENOG502R90M">
    <property type="taxonomic scope" value="Eukaryota"/>
</dbReference>
<dbReference type="GO" id="GO:0005681">
    <property type="term" value="C:spliceosomal complex"/>
    <property type="evidence" value="ECO:0007669"/>
    <property type="project" value="TreeGrafter"/>
</dbReference>
<feature type="domain" description="J" evidence="7">
    <location>
        <begin position="8"/>
        <end position="70"/>
    </location>
</feature>
<reference evidence="9" key="1">
    <citation type="submission" date="2011-05" db="EMBL/GenBank/DDBJ databases">
        <authorList>
            <person name="Richards S.R."/>
            <person name="Qu J."/>
            <person name="Jiang H."/>
            <person name="Jhangiani S.N."/>
            <person name="Agravi P."/>
            <person name="Goodspeed R."/>
            <person name="Gross S."/>
            <person name="Mandapat C."/>
            <person name="Jackson L."/>
            <person name="Mathew T."/>
            <person name="Pu L."/>
            <person name="Thornton R."/>
            <person name="Saada N."/>
            <person name="Wilczek-Boney K.B."/>
            <person name="Lee S."/>
            <person name="Kovar C."/>
            <person name="Wu Y."/>
            <person name="Scherer S.E."/>
            <person name="Worley K.C."/>
            <person name="Muzny D.M."/>
            <person name="Gibbs R."/>
        </authorList>
    </citation>
    <scope>NUCLEOTIDE SEQUENCE</scope>
    <source>
        <strain evidence="9">Brora</strain>
    </source>
</reference>
<keyword evidence="4" id="KW-0143">Chaperone</keyword>
<feature type="region of interest" description="Disordered" evidence="6">
    <location>
        <begin position="1131"/>
        <end position="1197"/>
    </location>
</feature>
<dbReference type="PANTHER" id="PTHR44313">
    <property type="entry name" value="DNAJ HOMOLOG SUBFAMILY C MEMBER 17"/>
    <property type="match status" value="1"/>
</dbReference>
<evidence type="ECO:0000256" key="5">
    <source>
        <dbReference type="ARBA" id="ARBA00023242"/>
    </source>
</evidence>
<dbReference type="HOGENOM" id="CLU_259960_0_0_1"/>
<evidence type="ECO:0000256" key="4">
    <source>
        <dbReference type="ARBA" id="ARBA00023186"/>
    </source>
</evidence>
<evidence type="ECO:0000313" key="9">
    <source>
        <dbReference type="Proteomes" id="UP000014500"/>
    </source>
</evidence>
<evidence type="ECO:0000256" key="2">
    <source>
        <dbReference type="ARBA" id="ARBA00004496"/>
    </source>
</evidence>
<dbReference type="OMA" id="WIEAGEC"/>
<feature type="region of interest" description="Disordered" evidence="6">
    <location>
        <begin position="1267"/>
        <end position="1305"/>
    </location>
</feature>
<evidence type="ECO:0000256" key="1">
    <source>
        <dbReference type="ARBA" id="ARBA00004123"/>
    </source>
</evidence>
<dbReference type="InterPro" id="IPR036869">
    <property type="entry name" value="J_dom_sf"/>
</dbReference>
<dbReference type="EnsemblMetazoa" id="SMAR009046-RA">
    <property type="protein sequence ID" value="SMAR009046-PA"/>
    <property type="gene ID" value="SMAR009046"/>
</dbReference>
<reference evidence="8" key="2">
    <citation type="submission" date="2015-02" db="UniProtKB">
        <authorList>
            <consortium name="EnsemblMetazoa"/>
        </authorList>
    </citation>
    <scope>IDENTIFICATION</scope>
</reference>
<dbReference type="PRINTS" id="PR00625">
    <property type="entry name" value="JDOMAIN"/>
</dbReference>
<dbReference type="PANTHER" id="PTHR44313:SF1">
    <property type="entry name" value="DNAJ HOMOLOG SUBFAMILY C MEMBER 17"/>
    <property type="match status" value="1"/>
</dbReference>
<dbReference type="Gene3D" id="1.10.287.110">
    <property type="entry name" value="DnaJ domain"/>
    <property type="match status" value="1"/>
</dbReference>